<evidence type="ECO:0008006" key="6">
    <source>
        <dbReference type="Google" id="ProtNLM"/>
    </source>
</evidence>
<dbReference type="PANTHER" id="PTHR13149">
    <property type="entry name" value="VACUOLAR PROTEIN SORTING-ASSOCIATED PROTEIN VPS25"/>
    <property type="match status" value="1"/>
</dbReference>
<dbReference type="Pfam" id="PF05871">
    <property type="entry name" value="ESCRT-II"/>
    <property type="match status" value="1"/>
</dbReference>
<name>A0A813KM06_POLGL</name>
<keyword evidence="3" id="KW-0653">Protein transport</keyword>
<dbReference type="GO" id="GO:0000814">
    <property type="term" value="C:ESCRT II complex"/>
    <property type="evidence" value="ECO:0007669"/>
    <property type="project" value="InterPro"/>
</dbReference>
<dbReference type="EMBL" id="CAJNNW010031663">
    <property type="protein sequence ID" value="CAE8708403.1"/>
    <property type="molecule type" value="Genomic_DNA"/>
</dbReference>
<sequence length="175" mass="19026">PPFFTLQPNAAVRAKQLALWTQLVLDHCKFHRVFLLDVSDPGGTPLFKNSALQRQMTGEGLRALAAHMIAEGAAAWADESEGSEPRGGRSRLLIFWRSPSAWADSILRFAEDCGLVGSVETVQSLIDGELAQGKEFHGAPREMILVALQELSRRGRATIFRGSAPGSEGVKFLPS</sequence>
<comment type="similarity">
    <text evidence="1">Belongs to the VPS25 family.</text>
</comment>
<accession>A0A813KM06</accession>
<dbReference type="InterPro" id="IPR014041">
    <property type="entry name" value="ESCRT-II_cplx_Vps25-sub_N"/>
</dbReference>
<comment type="caution">
    <text evidence="4">The sequence shown here is derived from an EMBL/GenBank/DDBJ whole genome shotgun (WGS) entry which is preliminary data.</text>
</comment>
<proteinExistence type="inferred from homology"/>
<evidence type="ECO:0000313" key="5">
    <source>
        <dbReference type="Proteomes" id="UP000626109"/>
    </source>
</evidence>
<dbReference type="GO" id="GO:0042803">
    <property type="term" value="F:protein homodimerization activity"/>
    <property type="evidence" value="ECO:0007669"/>
    <property type="project" value="TreeGrafter"/>
</dbReference>
<dbReference type="InterPro" id="IPR036390">
    <property type="entry name" value="WH_DNA-bd_sf"/>
</dbReference>
<evidence type="ECO:0000256" key="2">
    <source>
        <dbReference type="ARBA" id="ARBA00022448"/>
    </source>
</evidence>
<dbReference type="GO" id="GO:0043328">
    <property type="term" value="P:protein transport to vacuole involved in ubiquitin-dependent protein catabolic process via the multivesicular body sorting pathway"/>
    <property type="evidence" value="ECO:0007669"/>
    <property type="project" value="TreeGrafter"/>
</dbReference>
<dbReference type="Gene3D" id="1.10.10.570">
    <property type="entry name" value="Winged helix' DNA-binding domain. Chain C. Domain 1"/>
    <property type="match status" value="1"/>
</dbReference>
<reference evidence="4" key="1">
    <citation type="submission" date="2021-02" db="EMBL/GenBank/DDBJ databases">
        <authorList>
            <person name="Dougan E. K."/>
            <person name="Rhodes N."/>
            <person name="Thang M."/>
            <person name="Chan C."/>
        </authorList>
    </citation>
    <scope>NUCLEOTIDE SEQUENCE</scope>
</reference>
<evidence type="ECO:0000256" key="3">
    <source>
        <dbReference type="ARBA" id="ARBA00022927"/>
    </source>
</evidence>
<keyword evidence="2" id="KW-0813">Transport</keyword>
<gene>
    <name evidence="4" type="ORF">PGLA2088_LOCUS34919</name>
</gene>
<dbReference type="GO" id="GO:0005198">
    <property type="term" value="F:structural molecule activity"/>
    <property type="evidence" value="ECO:0007669"/>
    <property type="project" value="TreeGrafter"/>
</dbReference>
<dbReference type="SUPFAM" id="SSF46785">
    <property type="entry name" value="Winged helix' DNA-binding domain"/>
    <property type="match status" value="2"/>
</dbReference>
<evidence type="ECO:0000256" key="1">
    <source>
        <dbReference type="ARBA" id="ARBA00009674"/>
    </source>
</evidence>
<dbReference type="AlphaFoldDB" id="A0A813KM06"/>
<dbReference type="Proteomes" id="UP000626109">
    <property type="component" value="Unassembled WGS sequence"/>
</dbReference>
<dbReference type="PANTHER" id="PTHR13149:SF0">
    <property type="entry name" value="VACUOLAR PROTEIN-SORTING-ASSOCIATED PROTEIN 25"/>
    <property type="match status" value="1"/>
</dbReference>
<dbReference type="InterPro" id="IPR008570">
    <property type="entry name" value="ESCRT-II_cplx_Vps25-sub"/>
</dbReference>
<feature type="non-terminal residue" evidence="4">
    <location>
        <position position="1"/>
    </location>
</feature>
<organism evidence="4 5">
    <name type="scientific">Polarella glacialis</name>
    <name type="common">Dinoflagellate</name>
    <dbReference type="NCBI Taxonomy" id="89957"/>
    <lineage>
        <taxon>Eukaryota</taxon>
        <taxon>Sar</taxon>
        <taxon>Alveolata</taxon>
        <taxon>Dinophyceae</taxon>
        <taxon>Suessiales</taxon>
        <taxon>Suessiaceae</taxon>
        <taxon>Polarella</taxon>
    </lineage>
</organism>
<protein>
    <recommendedName>
        <fullName evidence="6">ESCRT-II complex subunit VPS25</fullName>
    </recommendedName>
</protein>
<dbReference type="InterPro" id="IPR036388">
    <property type="entry name" value="WH-like_DNA-bd_sf"/>
</dbReference>
<evidence type="ECO:0000313" key="4">
    <source>
        <dbReference type="EMBL" id="CAE8708403.1"/>
    </source>
</evidence>
<dbReference type="Gene3D" id="1.10.10.10">
    <property type="entry name" value="Winged helix-like DNA-binding domain superfamily/Winged helix DNA-binding domain"/>
    <property type="match status" value="1"/>
</dbReference>